<sequence>MSKKRPLEEISQNTMCSPPKRRSSLGFEMASIPTTTTTPPPATTNEPNRNSKLPQPSTTKNSSTELTNENDFQSRILSIQERLSKKPPRTTSAAFEYGNSSSTPSSCGLNELQESLSSLHQECRDKHRKLEHLTEELSRLRRIHRNYQQKVETTTSEIDNACAWLEYMEEEIVKYVANEEKLIEIKLDENRMKLENQFTEIEFEMANEVQEVRNFDYNELVDKIDELKCAEVDLKEEIRVLSFDHEGRYNEEVDKLRQEFEIKTREIRQLEDESTAKLNKMKEELDKTSKEYQSQLSVLEVHVQRVDKLKSEITNIEETMNNYTHLRREAEVELSQLKQTLMEKTSRDKLEQMEFDTVQLEYSNLRDKISNHDEHRRILENSIMEYRGKMRVYAITNDLEHKIIFNKVFASDAPASFIIDEFSHLVKSLTRGNNVGIISQHLRGSTIILQTIQQLESYRAQSTSWQFEFNYQAMSCNSCVDLLNNSLPFAQSNLFESQKMRIDDPQQVSSIINGFNTNKTDVVVHVITVNGIKKNKGFESRLVVIDVTDVGCEEQMTILSKLIRNDKVTYLDRVLDWVSSKSAPLVISKVTDSSTLSVLKTINSTAVNCKKAVHTM</sequence>
<organism evidence="3 4">
    <name type="scientific">Candida theae</name>
    <dbReference type="NCBI Taxonomy" id="1198502"/>
    <lineage>
        <taxon>Eukaryota</taxon>
        <taxon>Fungi</taxon>
        <taxon>Dikarya</taxon>
        <taxon>Ascomycota</taxon>
        <taxon>Saccharomycotina</taxon>
        <taxon>Pichiomycetes</taxon>
        <taxon>Debaryomycetaceae</taxon>
        <taxon>Candida/Lodderomyces clade</taxon>
        <taxon>Candida</taxon>
    </lineage>
</organism>
<evidence type="ECO:0000256" key="2">
    <source>
        <dbReference type="SAM" id="MobiDB-lite"/>
    </source>
</evidence>
<feature type="coiled-coil region" evidence="1">
    <location>
        <begin position="217"/>
        <end position="347"/>
    </location>
</feature>
<evidence type="ECO:0000313" key="4">
    <source>
        <dbReference type="Proteomes" id="UP001204833"/>
    </source>
</evidence>
<protein>
    <recommendedName>
        <fullName evidence="5">Spindle pole body-associated protein Vik1/Cik1 microtubule binding domain-containing protein</fullName>
    </recommendedName>
</protein>
<comment type="caution">
    <text evidence="3">The sequence shown here is derived from an EMBL/GenBank/DDBJ whole genome shotgun (WGS) entry which is preliminary data.</text>
</comment>
<dbReference type="SUPFAM" id="SSF52540">
    <property type="entry name" value="P-loop containing nucleoside triphosphate hydrolases"/>
    <property type="match status" value="1"/>
</dbReference>
<dbReference type="AlphaFoldDB" id="A0AAD5FYP4"/>
<accession>A0AAD5FYP4</accession>
<keyword evidence="1" id="KW-0175">Coiled coil</keyword>
<feature type="compositionally biased region" description="Polar residues" evidence="2">
    <location>
        <begin position="45"/>
        <end position="77"/>
    </location>
</feature>
<evidence type="ECO:0008006" key="5">
    <source>
        <dbReference type="Google" id="ProtNLM"/>
    </source>
</evidence>
<evidence type="ECO:0000256" key="1">
    <source>
        <dbReference type="SAM" id="Coils"/>
    </source>
</evidence>
<name>A0AAD5FYP4_9ASCO</name>
<evidence type="ECO:0000313" key="3">
    <source>
        <dbReference type="EMBL" id="KAI5958321.1"/>
    </source>
</evidence>
<proteinExistence type="predicted"/>
<feature type="region of interest" description="Disordered" evidence="2">
    <location>
        <begin position="1"/>
        <end position="109"/>
    </location>
</feature>
<dbReference type="GeneID" id="76150735"/>
<dbReference type="Proteomes" id="UP001204833">
    <property type="component" value="Unassembled WGS sequence"/>
</dbReference>
<feature type="coiled-coil region" evidence="1">
    <location>
        <begin position="109"/>
        <end position="157"/>
    </location>
</feature>
<dbReference type="RefSeq" id="XP_051608912.1">
    <property type="nucleotide sequence ID" value="XM_051752015.1"/>
</dbReference>
<gene>
    <name evidence="3" type="ORF">KGF57_002676</name>
</gene>
<dbReference type="EMBL" id="JAIHNG010000118">
    <property type="protein sequence ID" value="KAI5958321.1"/>
    <property type="molecule type" value="Genomic_DNA"/>
</dbReference>
<keyword evidence="4" id="KW-1185">Reference proteome</keyword>
<feature type="compositionally biased region" description="Polar residues" evidence="2">
    <location>
        <begin position="89"/>
        <end position="109"/>
    </location>
</feature>
<dbReference type="InterPro" id="IPR027417">
    <property type="entry name" value="P-loop_NTPase"/>
</dbReference>
<reference evidence="3 4" key="1">
    <citation type="journal article" date="2022" name="DNA Res.">
        <title>Genome analysis of five recently described species of the CUG-Ser clade uncovers Candida theae as a new hybrid lineage with pathogenic potential in the Candida parapsilosis species complex.</title>
        <authorList>
            <person name="Mixao V."/>
            <person name="Del Olmo V."/>
            <person name="Hegedusova E."/>
            <person name="Saus E."/>
            <person name="Pryszcz L."/>
            <person name="Cillingova A."/>
            <person name="Nosek J."/>
            <person name="Gabaldon T."/>
        </authorList>
    </citation>
    <scope>NUCLEOTIDE SEQUENCE [LARGE SCALE GENOMIC DNA]</scope>
    <source>
        <strain evidence="3 4">CBS 12239</strain>
    </source>
</reference>